<feature type="compositionally biased region" description="Acidic residues" evidence="1">
    <location>
        <begin position="153"/>
        <end position="163"/>
    </location>
</feature>
<feature type="region of interest" description="Disordered" evidence="1">
    <location>
        <begin position="270"/>
        <end position="293"/>
    </location>
</feature>
<name>A0A1X1RGL1_MYCFA</name>
<dbReference type="EMBL" id="LQOJ01000025">
    <property type="protein sequence ID" value="ORV05290.1"/>
    <property type="molecule type" value="Genomic_DNA"/>
</dbReference>
<evidence type="ECO:0000313" key="5">
    <source>
        <dbReference type="Proteomes" id="UP000193484"/>
    </source>
</evidence>
<comment type="caution">
    <text evidence="3">The sequence shown here is derived from an EMBL/GenBank/DDBJ whole genome shotgun (WGS) entry which is preliminary data.</text>
</comment>
<organism evidence="3 5">
    <name type="scientific">Mycolicibacterium fallax</name>
    <name type="common">Mycobacterium fallax</name>
    <dbReference type="NCBI Taxonomy" id="1793"/>
    <lineage>
        <taxon>Bacteria</taxon>
        <taxon>Bacillati</taxon>
        <taxon>Actinomycetota</taxon>
        <taxon>Actinomycetes</taxon>
        <taxon>Mycobacteriales</taxon>
        <taxon>Mycobacteriaceae</taxon>
        <taxon>Mycolicibacterium</taxon>
    </lineage>
</organism>
<dbReference type="InterPro" id="IPR057746">
    <property type="entry name" value="CpnT-like_N"/>
</dbReference>
<gene>
    <name evidence="3" type="ORF">AWC04_07025</name>
    <name evidence="4" type="ORF">AWC04_07120</name>
</gene>
<reference evidence="3 5" key="1">
    <citation type="submission" date="2016-01" db="EMBL/GenBank/DDBJ databases">
        <title>The new phylogeny of the genus Mycobacterium.</title>
        <authorList>
            <person name="Tarcisio F."/>
            <person name="Conor M."/>
            <person name="Antonella G."/>
            <person name="Elisabetta G."/>
            <person name="Giulia F.S."/>
            <person name="Sara T."/>
            <person name="Anna F."/>
            <person name="Clotilde B."/>
            <person name="Roberto B."/>
            <person name="Veronica D.S."/>
            <person name="Fabio R."/>
            <person name="Monica P."/>
            <person name="Olivier J."/>
            <person name="Enrico T."/>
            <person name="Nicola S."/>
        </authorList>
    </citation>
    <scope>NUCLEOTIDE SEQUENCE [LARGE SCALE GENOMIC DNA]</scope>
    <source>
        <strain evidence="3 5">DSM 44179</strain>
    </source>
</reference>
<evidence type="ECO:0000313" key="4">
    <source>
        <dbReference type="EMBL" id="ORV05303.1"/>
    </source>
</evidence>
<feature type="domain" description="Outer membrane channel protein CpnT-like N-terminal" evidence="2">
    <location>
        <begin position="36"/>
        <end position="142"/>
    </location>
</feature>
<dbReference type="OrthoDB" id="4617415at2"/>
<protein>
    <recommendedName>
        <fullName evidence="2">Outer membrane channel protein CpnT-like N-terminal domain-containing protein</fullName>
    </recommendedName>
</protein>
<dbReference type="STRING" id="1793.AWC04_07025"/>
<accession>A0A1X1RGL1</accession>
<dbReference type="EMBL" id="LQOJ01000025">
    <property type="protein sequence ID" value="ORV05303.1"/>
    <property type="molecule type" value="Genomic_DNA"/>
</dbReference>
<dbReference type="AlphaFoldDB" id="A0A1X1RGL1"/>
<dbReference type="RefSeq" id="WP_085094562.1">
    <property type="nucleotide sequence ID" value="NZ_AP022603.1"/>
</dbReference>
<feature type="region of interest" description="Disordered" evidence="1">
    <location>
        <begin position="143"/>
        <end position="215"/>
    </location>
</feature>
<evidence type="ECO:0000256" key="1">
    <source>
        <dbReference type="SAM" id="MobiDB-lite"/>
    </source>
</evidence>
<keyword evidence="5" id="KW-1185">Reference proteome</keyword>
<evidence type="ECO:0000313" key="3">
    <source>
        <dbReference type="EMBL" id="ORV05290.1"/>
    </source>
</evidence>
<evidence type="ECO:0000259" key="2">
    <source>
        <dbReference type="Pfam" id="PF25547"/>
    </source>
</evidence>
<feature type="compositionally biased region" description="Gly residues" evidence="1">
    <location>
        <begin position="171"/>
        <end position="187"/>
    </location>
</feature>
<proteinExistence type="predicted"/>
<feature type="compositionally biased region" description="Low complexity" evidence="1">
    <location>
        <begin position="188"/>
        <end position="200"/>
    </location>
</feature>
<sequence>MAPTINAEAVRYLELLGLPPPPPIPSDPVLAGTVLTEWWAQVLQLAANWGDPADAERVAREQAERELKAADAAAKFPANEEASARQLAAVDPGGQGDQFAQQIPQLISGLVGGLTGGLGGLVAPLSQLPAQAGQLGQQLAEQLSSAAGQAEPPVEDWLDDPLGDEFLSGADGFGSDGSGGAGPGGADAPGSGPTTPATLLGPPPAPSGATVPTSGRSVPVVPALPAPHAAPIAPGVGGMPMMPAAPLAGAPAGGGGAEPTGTRRVSVPTVRNGAPVQGRIDAPPAAPAVTKRVEGRVTATRRIIVEPRGGDRAD</sequence>
<dbReference type="Proteomes" id="UP000193484">
    <property type="component" value="Unassembled WGS sequence"/>
</dbReference>
<dbReference type="Pfam" id="PF25547">
    <property type="entry name" value="WXG100_2"/>
    <property type="match status" value="1"/>
</dbReference>